<dbReference type="InterPro" id="IPR058240">
    <property type="entry name" value="rSAM_sf"/>
</dbReference>
<gene>
    <name evidence="7" type="ORF">JW592_00370</name>
</gene>
<keyword evidence="2" id="KW-0479">Metal-binding</keyword>
<evidence type="ECO:0000256" key="3">
    <source>
        <dbReference type="ARBA" id="ARBA00023004"/>
    </source>
</evidence>
<feature type="region of interest" description="Disordered" evidence="5">
    <location>
        <begin position="513"/>
        <end position="532"/>
    </location>
</feature>
<dbReference type="InterPro" id="IPR034474">
    <property type="entry name" value="Methyltransferase_Class_D"/>
</dbReference>
<dbReference type="PANTHER" id="PTHR43306">
    <property type="entry name" value="7,8-DIHYDRO-6-HYDROXYMETHYLPTERIN DIMETHYLTRANSFERASE"/>
    <property type="match status" value="1"/>
</dbReference>
<evidence type="ECO:0000256" key="5">
    <source>
        <dbReference type="SAM" id="MobiDB-lite"/>
    </source>
</evidence>
<dbReference type="RefSeq" id="WP_209262770.1">
    <property type="nucleotide sequence ID" value="NZ_JAFFZN010000001.1"/>
</dbReference>
<protein>
    <submittedName>
        <fullName evidence="7">Radical SAM protein</fullName>
    </submittedName>
</protein>
<feature type="domain" description="Radical SAM core" evidence="6">
    <location>
        <begin position="98"/>
        <end position="333"/>
    </location>
</feature>
<dbReference type="InterPro" id="IPR007197">
    <property type="entry name" value="rSAM"/>
</dbReference>
<keyword evidence="4" id="KW-0411">Iron-sulfur</keyword>
<proteinExistence type="predicted"/>
<dbReference type="Proteomes" id="UP001518976">
    <property type="component" value="Unassembled WGS sequence"/>
</dbReference>
<keyword evidence="1" id="KW-0949">S-adenosyl-L-methionine</keyword>
<dbReference type="EMBL" id="JAFFZN010000001">
    <property type="protein sequence ID" value="MBO8183948.1"/>
    <property type="molecule type" value="Genomic_DNA"/>
</dbReference>
<evidence type="ECO:0000256" key="1">
    <source>
        <dbReference type="ARBA" id="ARBA00022691"/>
    </source>
</evidence>
<evidence type="ECO:0000259" key="6">
    <source>
        <dbReference type="PROSITE" id="PS51918"/>
    </source>
</evidence>
<evidence type="ECO:0000256" key="4">
    <source>
        <dbReference type="ARBA" id="ARBA00023014"/>
    </source>
</evidence>
<dbReference type="SUPFAM" id="SSF102114">
    <property type="entry name" value="Radical SAM enzymes"/>
    <property type="match status" value="1"/>
</dbReference>
<comment type="caution">
    <text evidence="7">The sequence shown here is derived from an EMBL/GenBank/DDBJ whole genome shotgun (WGS) entry which is preliminary data.</text>
</comment>
<dbReference type="SFLD" id="SFLDG01100">
    <property type="entry name" value="methyltransferase_(Class_D)"/>
    <property type="match status" value="1"/>
</dbReference>
<dbReference type="CDD" id="cd01335">
    <property type="entry name" value="Radical_SAM"/>
    <property type="match status" value="1"/>
</dbReference>
<dbReference type="PROSITE" id="PS51918">
    <property type="entry name" value="RADICAL_SAM"/>
    <property type="match status" value="1"/>
</dbReference>
<dbReference type="Pfam" id="PF04055">
    <property type="entry name" value="Radical_SAM"/>
    <property type="match status" value="1"/>
</dbReference>
<dbReference type="SFLD" id="SFLDS00029">
    <property type="entry name" value="Radical_SAM"/>
    <property type="match status" value="1"/>
</dbReference>
<dbReference type="Gene3D" id="3.20.20.70">
    <property type="entry name" value="Aldolase class I"/>
    <property type="match status" value="1"/>
</dbReference>
<keyword evidence="3" id="KW-0408">Iron</keyword>
<organism evidence="7 8">
    <name type="scientific">Streptomyces spirodelae</name>
    <dbReference type="NCBI Taxonomy" id="2812904"/>
    <lineage>
        <taxon>Bacteria</taxon>
        <taxon>Bacillati</taxon>
        <taxon>Actinomycetota</taxon>
        <taxon>Actinomycetes</taxon>
        <taxon>Kitasatosporales</taxon>
        <taxon>Streptomycetaceae</taxon>
        <taxon>Streptomyces</taxon>
    </lineage>
</organism>
<dbReference type="Pfam" id="PF23545">
    <property type="entry name" value="Zn_ribbon_HMPTM"/>
    <property type="match status" value="1"/>
</dbReference>
<sequence length="532" mass="59019">MTQAPTPPHKVDRSEVFVEFTKSICPLCKTPVDAQVNLRDNKVYLRKRCRDHGEFEALVYGDAEEYLASSRFNKPGTIPLVFQTEVKEGCPSDCGLCPEHKQHACLGIVEVNTGCNLDCPICFADSGRQPGRTARTEAVGGYSITHEQCARMLDAFVASEGEAEVVMFSGGEPTIHRHILDFIDLAQARPIKAVSLNTNGIRLATDRNFVAELGKRDQVPGRSVNVYLQFDGFDERTHLQIRGRDLRTFKQRALDNCAESGLTVTLVAAVERGLNEHELGAIIEYGIDHPAVRSVAFQPVTHSGRHVEFDPLNRLTNPDVIRLINEQRPDWFRKGDFFPVPCCFPTCRSVTYLLVDGEPGNRTVVPIPRLLNVEDHLDYVTNRVLPDDGIREALERLWSASAFMGTVTTEEKLRATAQALDCADSCGIDLPEAVRQLNDKAFMVVVQDFQDPYTLNVKQLMKCCVEEITPDGRLIPFCAYNSVGYREQTRAAMSGVPVAQVVPNALPLADRITDTPYGSKTARTGPAEEAAR</sequence>
<dbReference type="PANTHER" id="PTHR43306:SF1">
    <property type="entry name" value="7,8-DIHYDRO-6-HYDROXYMETHYLPTERIN DIMETHYLTRANSFERASE"/>
    <property type="match status" value="1"/>
</dbReference>
<dbReference type="SFLD" id="SFLDG01067">
    <property type="entry name" value="SPASM/twitch_domain_containing"/>
    <property type="match status" value="1"/>
</dbReference>
<accession>A0ABS3WLI7</accession>
<evidence type="ECO:0000313" key="7">
    <source>
        <dbReference type="EMBL" id="MBO8183948.1"/>
    </source>
</evidence>
<dbReference type="InterPro" id="IPR056488">
    <property type="entry name" value="Zn_ribbon_HMPTM"/>
</dbReference>
<reference evidence="7 8" key="1">
    <citation type="submission" date="2021-02" db="EMBL/GenBank/DDBJ databases">
        <title>Streptomyces spirodelae sp. nov., isolated from duckweed.</title>
        <authorList>
            <person name="Saimee Y."/>
            <person name="Duangmal K."/>
        </authorList>
    </citation>
    <scope>NUCLEOTIDE SEQUENCE [LARGE SCALE GENOMIC DNA]</scope>
    <source>
        <strain evidence="7 8">DW4-2</strain>
    </source>
</reference>
<name>A0ABS3WLI7_9ACTN</name>
<dbReference type="InterPro" id="IPR013785">
    <property type="entry name" value="Aldolase_TIM"/>
</dbReference>
<evidence type="ECO:0000256" key="2">
    <source>
        <dbReference type="ARBA" id="ARBA00022723"/>
    </source>
</evidence>
<keyword evidence="8" id="KW-1185">Reference proteome</keyword>
<evidence type="ECO:0000313" key="8">
    <source>
        <dbReference type="Proteomes" id="UP001518976"/>
    </source>
</evidence>